<gene>
    <name evidence="3" type="ORF">ALECFALPRED_008993</name>
</gene>
<feature type="domain" description="Ubiquitin-like" evidence="2">
    <location>
        <begin position="24"/>
        <end position="105"/>
    </location>
</feature>
<evidence type="ECO:0000259" key="2">
    <source>
        <dbReference type="Pfam" id="PF22893"/>
    </source>
</evidence>
<feature type="compositionally biased region" description="Acidic residues" evidence="1">
    <location>
        <begin position="341"/>
        <end position="350"/>
    </location>
</feature>
<name>A0A8H3J5L1_9LECA</name>
<organism evidence="3 4">
    <name type="scientific">Alectoria fallacina</name>
    <dbReference type="NCBI Taxonomy" id="1903189"/>
    <lineage>
        <taxon>Eukaryota</taxon>
        <taxon>Fungi</taxon>
        <taxon>Dikarya</taxon>
        <taxon>Ascomycota</taxon>
        <taxon>Pezizomycotina</taxon>
        <taxon>Lecanoromycetes</taxon>
        <taxon>OSLEUM clade</taxon>
        <taxon>Lecanoromycetidae</taxon>
        <taxon>Lecanorales</taxon>
        <taxon>Lecanorineae</taxon>
        <taxon>Parmeliaceae</taxon>
        <taxon>Alectoria</taxon>
    </lineage>
</organism>
<reference evidence="3" key="1">
    <citation type="submission" date="2021-03" db="EMBL/GenBank/DDBJ databases">
        <authorList>
            <person name="Tagirdzhanova G."/>
        </authorList>
    </citation>
    <scope>NUCLEOTIDE SEQUENCE</scope>
</reference>
<feature type="region of interest" description="Disordered" evidence="1">
    <location>
        <begin position="158"/>
        <end position="179"/>
    </location>
</feature>
<protein>
    <recommendedName>
        <fullName evidence="2">Ubiquitin-like domain-containing protein</fullName>
    </recommendedName>
</protein>
<dbReference type="AlphaFoldDB" id="A0A8H3J5L1"/>
<dbReference type="EMBL" id="CAJPDR010000635">
    <property type="protein sequence ID" value="CAF9941097.1"/>
    <property type="molecule type" value="Genomic_DNA"/>
</dbReference>
<sequence>MAQLRNINVIVRVNKEVPAQVLLSKPVVLLDARGRYAPFHLEVIDSAEAFIAVLKVRFKDVGLRKIESGEFALEDSRLKRGLQLTKPWAVIVSPGQHISMSMVFRLEENRTARCPGCGKENAGSDLEDVECENTFCGITYCRIVEEYAAIGTQSNHCREAESGDTQSSDSDPQLKAPDPLEESINDEMQHYTRLHILTQATITYSRPPHDDELYIMKAFARHASHCSDCAHPYEVHRKGGSLCSKGHLRALDVAQYVFNKAGQTFSLVDFEGNRRVQIEIPADCAVILELLKAVERGLRLRRKRPAAVASRGDAVLIGFMGGLNHPDLVTKAGEEPLPQLDDSDVDDPMEVEGREKNR</sequence>
<keyword evidence="4" id="KW-1185">Reference proteome</keyword>
<feature type="region of interest" description="Disordered" evidence="1">
    <location>
        <begin position="330"/>
        <end position="358"/>
    </location>
</feature>
<dbReference type="Proteomes" id="UP000664203">
    <property type="component" value="Unassembled WGS sequence"/>
</dbReference>
<accession>A0A8H3J5L1</accession>
<evidence type="ECO:0000313" key="4">
    <source>
        <dbReference type="Proteomes" id="UP000664203"/>
    </source>
</evidence>
<comment type="caution">
    <text evidence="3">The sequence shown here is derived from an EMBL/GenBank/DDBJ whole genome shotgun (WGS) entry which is preliminary data.</text>
</comment>
<dbReference type="OrthoDB" id="3045089at2759"/>
<dbReference type="PANTHER" id="PTHR38886">
    <property type="entry name" value="SESA DOMAIN-CONTAINING PROTEIN"/>
    <property type="match status" value="1"/>
</dbReference>
<dbReference type="InterPro" id="IPR054464">
    <property type="entry name" value="ULD_fung"/>
</dbReference>
<dbReference type="PANTHER" id="PTHR38886:SF1">
    <property type="entry name" value="NACHT-NTPASE AND P-LOOP NTPASES N-TERMINAL DOMAIN-CONTAINING PROTEIN"/>
    <property type="match status" value="1"/>
</dbReference>
<evidence type="ECO:0000256" key="1">
    <source>
        <dbReference type="SAM" id="MobiDB-lite"/>
    </source>
</evidence>
<proteinExistence type="predicted"/>
<dbReference type="Pfam" id="PF22893">
    <property type="entry name" value="ULD_2"/>
    <property type="match status" value="1"/>
</dbReference>
<evidence type="ECO:0000313" key="3">
    <source>
        <dbReference type="EMBL" id="CAF9941097.1"/>
    </source>
</evidence>